<evidence type="ECO:0000313" key="3">
    <source>
        <dbReference type="EMBL" id="GAA4129507.1"/>
    </source>
</evidence>
<name>A0ABP7Y2J2_9ACTN</name>
<accession>A0ABP7Y2J2</accession>
<reference evidence="4" key="1">
    <citation type="journal article" date="2019" name="Int. J. Syst. Evol. Microbiol.">
        <title>The Global Catalogue of Microorganisms (GCM) 10K type strain sequencing project: providing services to taxonomists for standard genome sequencing and annotation.</title>
        <authorList>
            <consortium name="The Broad Institute Genomics Platform"/>
            <consortium name="The Broad Institute Genome Sequencing Center for Infectious Disease"/>
            <person name="Wu L."/>
            <person name="Ma J."/>
        </authorList>
    </citation>
    <scope>NUCLEOTIDE SEQUENCE [LARGE SCALE GENOMIC DNA]</scope>
    <source>
        <strain evidence="4">JCM 16703</strain>
    </source>
</reference>
<gene>
    <name evidence="3" type="ORF">GCM10022215_42090</name>
</gene>
<dbReference type="InterPro" id="IPR007484">
    <property type="entry name" value="Peptidase_M28"/>
</dbReference>
<proteinExistence type="predicted"/>
<dbReference type="Proteomes" id="UP001501495">
    <property type="component" value="Unassembled WGS sequence"/>
</dbReference>
<evidence type="ECO:0000313" key="4">
    <source>
        <dbReference type="Proteomes" id="UP001501495"/>
    </source>
</evidence>
<organism evidence="3 4">
    <name type="scientific">Nocardioides fonticola</name>
    <dbReference type="NCBI Taxonomy" id="450363"/>
    <lineage>
        <taxon>Bacteria</taxon>
        <taxon>Bacillati</taxon>
        <taxon>Actinomycetota</taxon>
        <taxon>Actinomycetes</taxon>
        <taxon>Propionibacteriales</taxon>
        <taxon>Nocardioidaceae</taxon>
        <taxon>Nocardioides</taxon>
    </lineage>
</organism>
<dbReference type="Gene3D" id="3.50.30.30">
    <property type="match status" value="1"/>
</dbReference>
<dbReference type="SUPFAM" id="SSF53187">
    <property type="entry name" value="Zn-dependent exopeptidases"/>
    <property type="match status" value="1"/>
</dbReference>
<feature type="region of interest" description="Disordered" evidence="1">
    <location>
        <begin position="38"/>
        <end position="64"/>
    </location>
</feature>
<comment type="caution">
    <text evidence="3">The sequence shown here is derived from an EMBL/GenBank/DDBJ whole genome shotgun (WGS) entry which is preliminary data.</text>
</comment>
<dbReference type="Gene3D" id="3.40.630.10">
    <property type="entry name" value="Zn peptidases"/>
    <property type="match status" value="1"/>
</dbReference>
<dbReference type="Pfam" id="PF04389">
    <property type="entry name" value="Peptidase_M28"/>
    <property type="match status" value="1"/>
</dbReference>
<dbReference type="RefSeq" id="WP_344735502.1">
    <property type="nucleotide sequence ID" value="NZ_BAAAZH010000036.1"/>
</dbReference>
<sequence>MSVLPSSTSRLGARALIAGAAVLALLVPGVHPAAAERPSPIARLTAAPTQVKPTTPPRPRRQDLLPSNREIFSTVRDLVGFAPRITGSPGGRRTAAYVADRFRRAGLSDVHYEKAPAYWWRSSDADLRIDGKRIPATPIRHSLIAGFDKESHRTLGPKGLTAPIVDIGATLPNATDVEGKIVVFDLKFLMPLAVVALASEFLWDPDGQLLDPEALLGANPYMTNYGTVMPQIIAGGAVGAIGVLSDYFESDDYHNESYRQVEMKLPGFWVSPATGAKLRASLASDSQATMHLTTDRTRVVGRTVVGLLPGRTKDTIMVQSHHDSQGPGAVEDGTGASEVIALADYYGALARTPGYEKPEKTLMFATFDTHFTGYQNHGAFARKYVLADDPPLHIVANATIEHIGLQAKRNADGSLRVLDRPEPSGIFENLGLGLKAVMAGGLVQNDIRGTALLDAVPMQTSVGVPTDANWAVLSQIPTASMISGPAYMYDDADTLDKVDVDRLAPVARLFVQIVDAMQATPSDLIGIVPPPVADVIRQILVLLLFGGA</sequence>
<evidence type="ECO:0000259" key="2">
    <source>
        <dbReference type="Pfam" id="PF04389"/>
    </source>
</evidence>
<keyword evidence="4" id="KW-1185">Reference proteome</keyword>
<evidence type="ECO:0000256" key="1">
    <source>
        <dbReference type="SAM" id="MobiDB-lite"/>
    </source>
</evidence>
<dbReference type="EMBL" id="BAAAZH010000036">
    <property type="protein sequence ID" value="GAA4129507.1"/>
    <property type="molecule type" value="Genomic_DNA"/>
</dbReference>
<protein>
    <recommendedName>
        <fullName evidence="2">Peptidase M28 domain-containing protein</fullName>
    </recommendedName>
</protein>
<feature type="domain" description="Peptidase M28" evidence="2">
    <location>
        <begin position="304"/>
        <end position="368"/>
    </location>
</feature>